<dbReference type="PROSITE" id="PS51257">
    <property type="entry name" value="PROKAR_LIPOPROTEIN"/>
    <property type="match status" value="1"/>
</dbReference>
<evidence type="ECO:0008006" key="3">
    <source>
        <dbReference type="Google" id="ProtNLM"/>
    </source>
</evidence>
<comment type="caution">
    <text evidence="1">The sequence shown here is derived from an EMBL/GenBank/DDBJ whole genome shotgun (WGS) entry which is preliminary data.</text>
</comment>
<proteinExistence type="predicted"/>
<protein>
    <recommendedName>
        <fullName evidence="3">Secreted protein</fullName>
    </recommendedName>
</protein>
<evidence type="ECO:0000313" key="2">
    <source>
        <dbReference type="Proteomes" id="UP000659904"/>
    </source>
</evidence>
<dbReference type="Proteomes" id="UP000659904">
    <property type="component" value="Unassembled WGS sequence"/>
</dbReference>
<organism evidence="1 2">
    <name type="scientific">Catellatospora citrea</name>
    <dbReference type="NCBI Taxonomy" id="53366"/>
    <lineage>
        <taxon>Bacteria</taxon>
        <taxon>Bacillati</taxon>
        <taxon>Actinomycetota</taxon>
        <taxon>Actinomycetes</taxon>
        <taxon>Micromonosporales</taxon>
        <taxon>Micromonosporaceae</taxon>
        <taxon>Catellatospora</taxon>
    </lineage>
</organism>
<dbReference type="EMBL" id="BONH01000011">
    <property type="protein sequence ID" value="GIF97853.1"/>
    <property type="molecule type" value="Genomic_DNA"/>
</dbReference>
<dbReference type="AlphaFoldDB" id="A0A8J3KF90"/>
<gene>
    <name evidence="1" type="ORF">Cci01nite_29470</name>
</gene>
<evidence type="ECO:0000313" key="1">
    <source>
        <dbReference type="EMBL" id="GIF97853.1"/>
    </source>
</evidence>
<name>A0A8J3KF90_9ACTN</name>
<accession>A0A8J3KF90</accession>
<reference evidence="1 2" key="1">
    <citation type="submission" date="2021-01" db="EMBL/GenBank/DDBJ databases">
        <title>Whole genome shotgun sequence of Catellatospora citrea NBRC 14495.</title>
        <authorList>
            <person name="Komaki H."/>
            <person name="Tamura T."/>
        </authorList>
    </citation>
    <scope>NUCLEOTIDE SEQUENCE [LARGE SCALE GENOMIC DNA]</scope>
    <source>
        <strain evidence="1 2">NBRC 14495</strain>
    </source>
</reference>
<keyword evidence="2" id="KW-1185">Reference proteome</keyword>
<sequence>MKALALIDVDGVLNPHGTAACPPGYTEHELFPGELVRVRREHGPLLLRLSTRYELVWATYWEHEANRLLAPLLGLPRLPVIPCAGPPGSHRDKLLGIAPWVADRPLVWFDDLHSAAAHEWAASRTAPTRLIHVDPVAGLTGAYVDQALLP</sequence>
<dbReference type="Pfam" id="PF18143">
    <property type="entry name" value="HAD_SAK_2"/>
    <property type="match status" value="1"/>
</dbReference>
<dbReference type="RefSeq" id="WP_120318757.1">
    <property type="nucleotide sequence ID" value="NZ_BONH01000011.1"/>
</dbReference>